<dbReference type="InterPro" id="IPR036291">
    <property type="entry name" value="NAD(P)-bd_dom_sf"/>
</dbReference>
<dbReference type="InterPro" id="IPR020904">
    <property type="entry name" value="Sc_DH/Rdtase_CS"/>
</dbReference>
<dbReference type="EMBL" id="JACKTY010000031">
    <property type="protein sequence ID" value="MCV7228174.1"/>
    <property type="molecule type" value="Genomic_DNA"/>
</dbReference>
<dbReference type="PANTHER" id="PTHR44169">
    <property type="entry name" value="NADPH-DEPENDENT 1-ACYLDIHYDROXYACETONE PHOSPHATE REDUCTASE"/>
    <property type="match status" value="1"/>
</dbReference>
<sequence>MHINGSTALITGSNRGLGRHFAQQLVQRGAKVYAGARNIESVDLEGVIPVQIDITDSASVARAAETTSDVSILINNAGGYTGATLLSGSLSDIELDISTHYLGTLRVIRAFAPQLSDHPKSAILNVLSVLSWVTSPEFGSYSAAKSAGWAMTNALRLELAAQQTQVSALHVGYIDTDMASHVDAPKSDPADVARIALDGLEAGDPEIIADELSKQIRAGLAGGVAALYPEFA</sequence>
<dbReference type="PROSITE" id="PS00061">
    <property type="entry name" value="ADH_SHORT"/>
    <property type="match status" value="1"/>
</dbReference>
<comment type="caution">
    <text evidence="4">The sequence shown here is derived from an EMBL/GenBank/DDBJ whole genome shotgun (WGS) entry which is preliminary data.</text>
</comment>
<accession>A0ABT3CFC2</accession>
<evidence type="ECO:0000256" key="1">
    <source>
        <dbReference type="ARBA" id="ARBA00006484"/>
    </source>
</evidence>
<evidence type="ECO:0000256" key="3">
    <source>
        <dbReference type="RuleBase" id="RU000363"/>
    </source>
</evidence>
<keyword evidence="5" id="KW-1185">Reference proteome</keyword>
<proteinExistence type="inferred from homology"/>
<gene>
    <name evidence="4" type="ORF">H7J73_19360</name>
</gene>
<dbReference type="RefSeq" id="WP_264069241.1">
    <property type="nucleotide sequence ID" value="NZ_JACKTY010000031.1"/>
</dbReference>
<dbReference type="Gene3D" id="3.40.50.720">
    <property type="entry name" value="NAD(P)-binding Rossmann-like Domain"/>
    <property type="match status" value="1"/>
</dbReference>
<name>A0ABT3CFC2_9MYCO</name>
<dbReference type="PRINTS" id="PR00080">
    <property type="entry name" value="SDRFAMILY"/>
</dbReference>
<protein>
    <submittedName>
        <fullName evidence="4">SDR family oxidoreductase</fullName>
    </submittedName>
</protein>
<evidence type="ECO:0000256" key="2">
    <source>
        <dbReference type="ARBA" id="ARBA00023002"/>
    </source>
</evidence>
<comment type="similarity">
    <text evidence="1 3">Belongs to the short-chain dehydrogenases/reductases (SDR) family.</text>
</comment>
<dbReference type="InterPro" id="IPR002347">
    <property type="entry name" value="SDR_fam"/>
</dbReference>
<dbReference type="Proteomes" id="UP001526201">
    <property type="component" value="Unassembled WGS sequence"/>
</dbReference>
<evidence type="ECO:0000313" key="4">
    <source>
        <dbReference type="EMBL" id="MCV7228174.1"/>
    </source>
</evidence>
<keyword evidence="2" id="KW-0560">Oxidoreductase</keyword>
<reference evidence="4 5" key="1">
    <citation type="journal article" date="2022" name="BMC Genomics">
        <title>Comparative genome analysis of mycobacteria focusing on tRNA and non-coding RNA.</title>
        <authorList>
            <person name="Behra P.R.K."/>
            <person name="Pettersson B.M.F."/>
            <person name="Ramesh M."/>
            <person name="Das S."/>
            <person name="Dasgupta S."/>
            <person name="Kirsebom L.A."/>
        </authorList>
    </citation>
    <scope>NUCLEOTIDE SEQUENCE [LARGE SCALE GENOMIC DNA]</scope>
    <source>
        <strain evidence="4 5">DSM 44078</strain>
    </source>
</reference>
<dbReference type="NCBIfam" id="NF006119">
    <property type="entry name" value="PRK08264.1-5"/>
    <property type="match status" value="1"/>
</dbReference>
<organism evidence="4 5">
    <name type="scientific">Mycolicibacterium komossense</name>
    <dbReference type="NCBI Taxonomy" id="1779"/>
    <lineage>
        <taxon>Bacteria</taxon>
        <taxon>Bacillati</taxon>
        <taxon>Actinomycetota</taxon>
        <taxon>Actinomycetes</taxon>
        <taxon>Mycobacteriales</taxon>
        <taxon>Mycobacteriaceae</taxon>
        <taxon>Mycolicibacterium</taxon>
    </lineage>
</organism>
<dbReference type="Pfam" id="PF00106">
    <property type="entry name" value="adh_short"/>
    <property type="match status" value="1"/>
</dbReference>
<dbReference type="PRINTS" id="PR00081">
    <property type="entry name" value="GDHRDH"/>
</dbReference>
<dbReference type="PANTHER" id="PTHR44169:SF6">
    <property type="entry name" value="NADPH-DEPENDENT 1-ACYLDIHYDROXYACETONE PHOSPHATE REDUCTASE"/>
    <property type="match status" value="1"/>
</dbReference>
<dbReference type="SUPFAM" id="SSF51735">
    <property type="entry name" value="NAD(P)-binding Rossmann-fold domains"/>
    <property type="match status" value="1"/>
</dbReference>
<evidence type="ECO:0000313" key="5">
    <source>
        <dbReference type="Proteomes" id="UP001526201"/>
    </source>
</evidence>